<evidence type="ECO:0000313" key="1">
    <source>
        <dbReference type="EMBL" id="KAJ9601694.1"/>
    </source>
</evidence>
<protein>
    <submittedName>
        <fullName evidence="1">Uncharacterized protein</fullName>
    </submittedName>
</protein>
<organism evidence="1 2">
    <name type="scientific">Diploptera punctata</name>
    <name type="common">Pacific beetle cockroach</name>
    <dbReference type="NCBI Taxonomy" id="6984"/>
    <lineage>
        <taxon>Eukaryota</taxon>
        <taxon>Metazoa</taxon>
        <taxon>Ecdysozoa</taxon>
        <taxon>Arthropoda</taxon>
        <taxon>Hexapoda</taxon>
        <taxon>Insecta</taxon>
        <taxon>Pterygota</taxon>
        <taxon>Neoptera</taxon>
        <taxon>Polyneoptera</taxon>
        <taxon>Dictyoptera</taxon>
        <taxon>Blattodea</taxon>
        <taxon>Blaberoidea</taxon>
        <taxon>Blaberidae</taxon>
        <taxon>Diplopterinae</taxon>
        <taxon>Diploptera</taxon>
    </lineage>
</organism>
<keyword evidence="2" id="KW-1185">Reference proteome</keyword>
<feature type="non-terminal residue" evidence="1">
    <location>
        <position position="102"/>
    </location>
</feature>
<name>A0AAD8ETM8_DIPPU</name>
<comment type="caution">
    <text evidence="1">The sequence shown here is derived from an EMBL/GenBank/DDBJ whole genome shotgun (WGS) entry which is preliminary data.</text>
</comment>
<reference evidence="1" key="1">
    <citation type="journal article" date="2023" name="IScience">
        <title>Live-bearing cockroach genome reveals convergent evolutionary mechanisms linked to viviparity in insects and beyond.</title>
        <authorList>
            <person name="Fouks B."/>
            <person name="Harrison M.C."/>
            <person name="Mikhailova A.A."/>
            <person name="Marchal E."/>
            <person name="English S."/>
            <person name="Carruthers M."/>
            <person name="Jennings E.C."/>
            <person name="Chiamaka E.L."/>
            <person name="Frigard R.A."/>
            <person name="Pippel M."/>
            <person name="Attardo G.M."/>
            <person name="Benoit J.B."/>
            <person name="Bornberg-Bauer E."/>
            <person name="Tobe S.S."/>
        </authorList>
    </citation>
    <scope>NUCLEOTIDE SEQUENCE</scope>
    <source>
        <strain evidence="1">Stay&amp;Tobe</strain>
    </source>
</reference>
<proteinExistence type="predicted"/>
<sequence>TKIKIIAKNKLSRSYKMNELFILVNYISFKYTSIKWIPSLRTINIFAIINIKLTRFFVYSIIKHCFLMKKNDLHHYAIYPFLDMWSTPSRHRSQSKPLVFSI</sequence>
<feature type="non-terminal residue" evidence="1">
    <location>
        <position position="1"/>
    </location>
</feature>
<accession>A0AAD8ETM8</accession>
<reference evidence="1" key="2">
    <citation type="submission" date="2023-05" db="EMBL/GenBank/DDBJ databases">
        <authorList>
            <person name="Fouks B."/>
        </authorList>
    </citation>
    <scope>NUCLEOTIDE SEQUENCE</scope>
    <source>
        <strain evidence="1">Stay&amp;Tobe</strain>
        <tissue evidence="1">Testes</tissue>
    </source>
</reference>
<dbReference type="AlphaFoldDB" id="A0AAD8ETM8"/>
<dbReference type="EMBL" id="JASPKZ010000005">
    <property type="protein sequence ID" value="KAJ9601694.1"/>
    <property type="molecule type" value="Genomic_DNA"/>
</dbReference>
<dbReference type="Proteomes" id="UP001233999">
    <property type="component" value="Unassembled WGS sequence"/>
</dbReference>
<evidence type="ECO:0000313" key="2">
    <source>
        <dbReference type="Proteomes" id="UP001233999"/>
    </source>
</evidence>
<gene>
    <name evidence="1" type="ORF">L9F63_000165</name>
</gene>